<dbReference type="Proteomes" id="UP000285317">
    <property type="component" value="Chromosome"/>
</dbReference>
<feature type="transmembrane region" description="Helical" evidence="1">
    <location>
        <begin position="263"/>
        <end position="291"/>
    </location>
</feature>
<dbReference type="EMBL" id="CP028137">
    <property type="protein sequence ID" value="AZZ53795.1"/>
    <property type="molecule type" value="Genomic_DNA"/>
</dbReference>
<dbReference type="RefSeq" id="WP_127888200.1">
    <property type="nucleotide sequence ID" value="NZ_CP028137.1"/>
</dbReference>
<feature type="transmembrane region" description="Helical" evidence="1">
    <location>
        <begin position="159"/>
        <end position="181"/>
    </location>
</feature>
<sequence>MTSSAAPVHPRPRLLPSLGAGVAAGVLGLLPWLLTGLRLPLQNLWATDVLPEEMPLALLPFSQYFLTLIVSVIVVGSALAGLAARVGRRRGIGPLGAALGAVGVQVVALVQSALTVSAGLREDRDSDLYLAAIVGGTVAAIAVGALLLLVIARAPRAGAAVAISFAAVAAGGWLTGVVAPLSRDGSAAGVALLNAVQWLPGILAGLALAWCGVLSVGRVVAWIVSLAVLWVGPVLVTAVSAAAGSRVLARHPLEMLDYAQAVFTSALMLPAVSLRTPATALVVAALGVAALRAWHARRTASPTE</sequence>
<feature type="transmembrane region" description="Helical" evidence="1">
    <location>
        <begin position="219"/>
        <end position="243"/>
    </location>
</feature>
<evidence type="ECO:0000256" key="1">
    <source>
        <dbReference type="SAM" id="Phobius"/>
    </source>
</evidence>
<name>A0A3T0T5H2_9MICO</name>
<keyword evidence="1" id="KW-0812">Transmembrane</keyword>
<protein>
    <submittedName>
        <fullName evidence="2">Uncharacterized protein</fullName>
    </submittedName>
</protein>
<feature type="transmembrane region" description="Helical" evidence="1">
    <location>
        <begin position="20"/>
        <end position="41"/>
    </location>
</feature>
<feature type="transmembrane region" description="Helical" evidence="1">
    <location>
        <begin position="95"/>
        <end position="116"/>
    </location>
</feature>
<organism evidence="2 3">
    <name type="scientific">Rathayibacter festucae DSM 15932</name>
    <dbReference type="NCBI Taxonomy" id="1328866"/>
    <lineage>
        <taxon>Bacteria</taxon>
        <taxon>Bacillati</taxon>
        <taxon>Actinomycetota</taxon>
        <taxon>Actinomycetes</taxon>
        <taxon>Micrococcales</taxon>
        <taxon>Microbacteriaceae</taxon>
        <taxon>Rathayibacter</taxon>
    </lineage>
</organism>
<feature type="transmembrane region" description="Helical" evidence="1">
    <location>
        <begin position="128"/>
        <end position="152"/>
    </location>
</feature>
<keyword evidence="1" id="KW-1133">Transmembrane helix</keyword>
<gene>
    <name evidence="2" type="ORF">C1I64_18325</name>
</gene>
<reference evidence="2 3" key="1">
    <citation type="submission" date="2018-03" db="EMBL/GenBank/DDBJ databases">
        <title>Bacteriophage NCPPB3778 and a type I-E CRISPR drive the evolution of the US Biological Select Agent, Rathayibacter toxicus.</title>
        <authorList>
            <person name="Davis E.W.II."/>
            <person name="Tabima J.F."/>
            <person name="Weisberg A.J."/>
            <person name="Dantas Lopes L."/>
            <person name="Wiseman M.S."/>
            <person name="Wiseman M.S."/>
            <person name="Pupko T."/>
            <person name="Belcher M.S."/>
            <person name="Sechler A.J."/>
            <person name="Tancos M.A."/>
            <person name="Schroeder B.K."/>
            <person name="Murray T.D."/>
            <person name="Luster D.G."/>
            <person name="Schneider W.L."/>
            <person name="Rogers E."/>
            <person name="Andreote F.D."/>
            <person name="Grunwald N.J."/>
            <person name="Putnam M.L."/>
            <person name="Chang J.H."/>
        </authorList>
    </citation>
    <scope>NUCLEOTIDE SEQUENCE [LARGE SCALE GENOMIC DNA]</scope>
    <source>
        <strain evidence="2 3">DSM 15932</strain>
    </source>
</reference>
<feature type="transmembrane region" description="Helical" evidence="1">
    <location>
        <begin position="61"/>
        <end position="83"/>
    </location>
</feature>
<keyword evidence="1" id="KW-0472">Membrane</keyword>
<feature type="transmembrane region" description="Helical" evidence="1">
    <location>
        <begin position="187"/>
        <end position="212"/>
    </location>
</feature>
<accession>A0A3T0T5H2</accession>
<proteinExistence type="predicted"/>
<dbReference type="KEGG" id="rfs:C1I64_18325"/>
<dbReference type="AlphaFoldDB" id="A0A3T0T5H2"/>
<evidence type="ECO:0000313" key="3">
    <source>
        <dbReference type="Proteomes" id="UP000285317"/>
    </source>
</evidence>
<evidence type="ECO:0000313" key="2">
    <source>
        <dbReference type="EMBL" id="AZZ53795.1"/>
    </source>
</evidence>